<evidence type="ECO:0000259" key="1">
    <source>
        <dbReference type="Pfam" id="PF00656"/>
    </source>
</evidence>
<dbReference type="InterPro" id="IPR011600">
    <property type="entry name" value="Pept_C14_caspase"/>
</dbReference>
<name>A0A848LMC3_9BACT</name>
<protein>
    <submittedName>
        <fullName evidence="2">Caspase family protein</fullName>
    </submittedName>
</protein>
<proteinExistence type="predicted"/>
<organism evidence="2 3">
    <name type="scientific">Pyxidicoccus fallax</name>
    <dbReference type="NCBI Taxonomy" id="394095"/>
    <lineage>
        <taxon>Bacteria</taxon>
        <taxon>Pseudomonadati</taxon>
        <taxon>Myxococcota</taxon>
        <taxon>Myxococcia</taxon>
        <taxon>Myxococcales</taxon>
        <taxon>Cystobacterineae</taxon>
        <taxon>Myxococcaceae</taxon>
        <taxon>Pyxidicoccus</taxon>
    </lineage>
</organism>
<comment type="caution">
    <text evidence="2">The sequence shown here is derived from an EMBL/GenBank/DDBJ whole genome shotgun (WGS) entry which is preliminary data.</text>
</comment>
<dbReference type="EMBL" id="JABBJJ010000155">
    <property type="protein sequence ID" value="NMO18822.1"/>
    <property type="molecule type" value="Genomic_DNA"/>
</dbReference>
<reference evidence="2 3" key="1">
    <citation type="submission" date="2020-04" db="EMBL/GenBank/DDBJ databases">
        <title>Draft genome of Pyxidicoccus fallax type strain.</title>
        <authorList>
            <person name="Whitworth D.E."/>
        </authorList>
    </citation>
    <scope>NUCLEOTIDE SEQUENCE [LARGE SCALE GENOMIC DNA]</scope>
    <source>
        <strain evidence="2 3">DSM 14698</strain>
    </source>
</reference>
<dbReference type="GO" id="GO:0004197">
    <property type="term" value="F:cysteine-type endopeptidase activity"/>
    <property type="evidence" value="ECO:0007669"/>
    <property type="project" value="InterPro"/>
</dbReference>
<accession>A0A848LMC3</accession>
<dbReference type="AlphaFoldDB" id="A0A848LMC3"/>
<feature type="domain" description="Peptidase C14 caspase" evidence="1">
    <location>
        <begin position="22"/>
        <end position="246"/>
    </location>
</feature>
<evidence type="ECO:0000313" key="3">
    <source>
        <dbReference type="Proteomes" id="UP000518300"/>
    </source>
</evidence>
<gene>
    <name evidence="2" type="ORF">HG543_28745</name>
</gene>
<sequence>MTLLALFSAALLSTVPAEPAPRYALVVGNNEGAPQRSRLWFAERDADRVARALVELGGFPEEQVVVLRGQGAQAVRQALARLEQRIARSTARERSLLVFYYSGHADAAALELGRQRMSFDELRGLTTRSSAAAKVVLVDACQSGALTQVKGTRALPSLDFPLPAPGDAVRGVAFVASTAMGEAAQESAALGGSFFSHHLEVALRGAGDSDGDGTVTLTEAFKYTAHQTVVGTSATVRGAQHPTYDVKMSGRGDVVLSELRRAEARLVLPKDGSGLYLVRGGPGVLAEISGSPQGLTLGLPAGRYEIQRREGKRRTGGQVVLAAGETRQLEGMVALGLEEAAAKGDERVEVLAGGALITGLLPGFGASFAARVGMSRFVGGARLRLRLDAFDHEGRQGALQYRLRGLSGAVAGLHGVGVGRRILLEVGPELGGTWASQKTSEARWSAPMWSAGAVAGISLRLGDEARLALEVAGAALAVPINRQWKLRPGLTTALALGYGF</sequence>
<keyword evidence="3" id="KW-1185">Reference proteome</keyword>
<dbReference type="Pfam" id="PF00656">
    <property type="entry name" value="Peptidase_C14"/>
    <property type="match status" value="1"/>
</dbReference>
<dbReference type="SUPFAM" id="SSF52129">
    <property type="entry name" value="Caspase-like"/>
    <property type="match status" value="1"/>
</dbReference>
<dbReference type="Gene3D" id="3.40.50.1460">
    <property type="match status" value="1"/>
</dbReference>
<dbReference type="InterPro" id="IPR029030">
    <property type="entry name" value="Caspase-like_dom_sf"/>
</dbReference>
<dbReference type="Proteomes" id="UP000518300">
    <property type="component" value="Unassembled WGS sequence"/>
</dbReference>
<dbReference type="GO" id="GO:0006508">
    <property type="term" value="P:proteolysis"/>
    <property type="evidence" value="ECO:0007669"/>
    <property type="project" value="InterPro"/>
</dbReference>
<dbReference type="RefSeq" id="WP_169348085.1">
    <property type="nucleotide sequence ID" value="NZ_JABBJJ010000155.1"/>
</dbReference>
<evidence type="ECO:0000313" key="2">
    <source>
        <dbReference type="EMBL" id="NMO18822.1"/>
    </source>
</evidence>